<dbReference type="AlphaFoldDB" id="C5LH36"/>
<keyword evidence="4 10" id="KW-0436">Ligase</keyword>
<dbReference type="Proteomes" id="UP000007800">
    <property type="component" value="Unassembled WGS sequence"/>
</dbReference>
<evidence type="ECO:0000256" key="4">
    <source>
        <dbReference type="ARBA" id="ARBA00022598"/>
    </source>
</evidence>
<sequence>MGFLDAYTPIPFEEARKTHEVVKSSAIEQLLNNWQRSRNWTKPLCRLKWGDEMEYMLIQMEKGKPPKPYCHADELISILRKGDGDIWRPEYASYMVEAVSDPPMDLVQPDFSARVFDSLRTRRKLIKEVLPDGVELASIAAFPTMGASYTHDGEALGGPASRSIMVPESVITNHARFQTLTRSVRKRKGAKVCISAPLYKDKNTPTWGTIDCDPELSAWEVQQNAAIDEMNPLKGRIYMDATVFGFGQSCLQMTFESASLDAARALHDQFCVVSPLFMALAAAAPFQRGLVSDYDVRYQLLNQCVDDRTLAEATRGNAVYVSQCAQAVKMSDLPVEHRSDQKLRLIEGGMDEPLADYMAYCFYRDPMIIFKERIDLDNSVSTEHFEGMYSTLCPIVRLKPPPPAQENIHWRVELRTPDVQLSDFENAAFVTVAALLARAIQRRATSADCCAGGQVSELIPISLLLENMRRAHRNDAVRRVKFWWNDRGAIQERTMEEIWCSPGGLLDVCRSELSKGYAGAPCCGSVGRRNGVPKAASNAAKYIDFLEARIRGKVITGAQFLRRRLYASKSYSQDSVITPDAAREIAELCIHIGDAETLEELIGIAPDMFEY</sequence>
<dbReference type="GO" id="GO:0005524">
    <property type="term" value="F:ATP binding"/>
    <property type="evidence" value="ECO:0007669"/>
    <property type="project" value="UniProtKB-UniRule"/>
</dbReference>
<keyword evidence="12" id="KW-1185">Reference proteome</keyword>
<evidence type="ECO:0000256" key="3">
    <source>
        <dbReference type="ARBA" id="ARBA00012220"/>
    </source>
</evidence>
<protein>
    <recommendedName>
        <fullName evidence="3 10">Glutamate--cysteine ligase</fullName>
        <ecNumber evidence="3 10">6.3.2.2</ecNumber>
    </recommendedName>
    <alternativeName>
        <fullName evidence="9 10">Gamma-ECS</fullName>
    </alternativeName>
    <alternativeName>
        <fullName evidence="8 10">Gamma-glutamylcysteine synthetase</fullName>
    </alternativeName>
</protein>
<evidence type="ECO:0000313" key="12">
    <source>
        <dbReference type="Proteomes" id="UP000007800"/>
    </source>
</evidence>
<dbReference type="Pfam" id="PF03074">
    <property type="entry name" value="GCS"/>
    <property type="match status" value="1"/>
</dbReference>
<evidence type="ECO:0000256" key="1">
    <source>
        <dbReference type="ARBA" id="ARBA00005006"/>
    </source>
</evidence>
<dbReference type="EMBL" id="GG682011">
    <property type="protein sequence ID" value="EER03845.1"/>
    <property type="molecule type" value="Genomic_DNA"/>
</dbReference>
<dbReference type="OrthoDB" id="7939818at2759"/>
<dbReference type="GeneID" id="9044442"/>
<evidence type="ECO:0000256" key="6">
    <source>
        <dbReference type="ARBA" id="ARBA00022741"/>
    </source>
</evidence>
<dbReference type="UniPathway" id="UPA00142">
    <property type="reaction ID" value="UER00209"/>
</dbReference>
<dbReference type="InterPro" id="IPR004308">
    <property type="entry name" value="GCS"/>
</dbReference>
<organism evidence="12">
    <name type="scientific">Perkinsus marinus (strain ATCC 50983 / TXsc)</name>
    <dbReference type="NCBI Taxonomy" id="423536"/>
    <lineage>
        <taxon>Eukaryota</taxon>
        <taxon>Sar</taxon>
        <taxon>Alveolata</taxon>
        <taxon>Perkinsozoa</taxon>
        <taxon>Perkinsea</taxon>
        <taxon>Perkinsida</taxon>
        <taxon>Perkinsidae</taxon>
        <taxon>Perkinsus</taxon>
    </lineage>
</organism>
<keyword evidence="7 10" id="KW-0067">ATP-binding</keyword>
<dbReference type="PANTHER" id="PTHR11164">
    <property type="entry name" value="GLUTAMATE CYSTEINE LIGASE"/>
    <property type="match status" value="1"/>
</dbReference>
<dbReference type="GO" id="GO:0004357">
    <property type="term" value="F:glutamate-cysteine ligase activity"/>
    <property type="evidence" value="ECO:0007669"/>
    <property type="project" value="UniProtKB-UniRule"/>
</dbReference>
<evidence type="ECO:0000256" key="5">
    <source>
        <dbReference type="ARBA" id="ARBA00022684"/>
    </source>
</evidence>
<dbReference type="PANTHER" id="PTHR11164:SF0">
    <property type="entry name" value="GLUTAMATE--CYSTEINE LIGASE CATALYTIC SUBUNIT"/>
    <property type="match status" value="1"/>
</dbReference>
<comment type="pathway">
    <text evidence="1 10">Sulfur metabolism; glutathione biosynthesis; glutathione from L-cysteine and L-glutamate: step 1/2.</text>
</comment>
<evidence type="ECO:0000256" key="8">
    <source>
        <dbReference type="ARBA" id="ARBA00030585"/>
    </source>
</evidence>
<dbReference type="SUPFAM" id="SSF55931">
    <property type="entry name" value="Glutamine synthetase/guanido kinase"/>
    <property type="match status" value="1"/>
</dbReference>
<proteinExistence type="inferred from homology"/>
<keyword evidence="6 10" id="KW-0547">Nucleotide-binding</keyword>
<evidence type="ECO:0000313" key="11">
    <source>
        <dbReference type="EMBL" id="EER03845.1"/>
    </source>
</evidence>
<dbReference type="InParanoid" id="C5LH36"/>
<evidence type="ECO:0000256" key="9">
    <source>
        <dbReference type="ARBA" id="ARBA00032122"/>
    </source>
</evidence>
<dbReference type="InterPro" id="IPR014746">
    <property type="entry name" value="Gln_synth/guanido_kin_cat_dom"/>
</dbReference>
<name>C5LH36_PERM5</name>
<gene>
    <name evidence="11" type="ORF">Pmar_PMAR017256</name>
</gene>
<dbReference type="Gene3D" id="3.30.590.50">
    <property type="match status" value="2"/>
</dbReference>
<dbReference type="EC" id="6.3.2.2" evidence="3 10"/>
<dbReference type="RefSeq" id="XP_002772029.1">
    <property type="nucleotide sequence ID" value="XM_002771983.1"/>
</dbReference>
<evidence type="ECO:0000256" key="2">
    <source>
        <dbReference type="ARBA" id="ARBA00008100"/>
    </source>
</evidence>
<dbReference type="GO" id="GO:0006750">
    <property type="term" value="P:glutathione biosynthetic process"/>
    <property type="evidence" value="ECO:0007669"/>
    <property type="project" value="UniProtKB-UniRule"/>
</dbReference>
<reference evidence="11 12" key="1">
    <citation type="submission" date="2008-07" db="EMBL/GenBank/DDBJ databases">
        <authorList>
            <person name="El-Sayed N."/>
            <person name="Caler E."/>
            <person name="Inman J."/>
            <person name="Amedeo P."/>
            <person name="Hass B."/>
            <person name="Wortman J."/>
        </authorList>
    </citation>
    <scope>NUCLEOTIDE SEQUENCE [LARGE SCALE GENOMIC DNA]</scope>
    <source>
        <strain evidence="12">ATCC 50983 / TXsc</strain>
    </source>
</reference>
<accession>C5LH36</accession>
<dbReference type="FunCoup" id="C5LH36">
    <property type="interactions" value="178"/>
</dbReference>
<evidence type="ECO:0000256" key="7">
    <source>
        <dbReference type="ARBA" id="ARBA00022840"/>
    </source>
</evidence>
<dbReference type="OMA" id="ATWMRRF"/>
<evidence type="ECO:0000256" key="10">
    <source>
        <dbReference type="RuleBase" id="RU367135"/>
    </source>
</evidence>
<comment type="similarity">
    <text evidence="2 10">Belongs to the glutamate--cysteine ligase type 3 family.</text>
</comment>
<comment type="catalytic activity">
    <reaction evidence="10">
        <text>L-cysteine + L-glutamate + ATP = gamma-L-glutamyl-L-cysteine + ADP + phosphate + H(+)</text>
        <dbReference type="Rhea" id="RHEA:13285"/>
        <dbReference type="ChEBI" id="CHEBI:15378"/>
        <dbReference type="ChEBI" id="CHEBI:29985"/>
        <dbReference type="ChEBI" id="CHEBI:30616"/>
        <dbReference type="ChEBI" id="CHEBI:35235"/>
        <dbReference type="ChEBI" id="CHEBI:43474"/>
        <dbReference type="ChEBI" id="CHEBI:58173"/>
        <dbReference type="ChEBI" id="CHEBI:456216"/>
        <dbReference type="EC" id="6.3.2.2"/>
    </reaction>
</comment>
<keyword evidence="5 10" id="KW-0317">Glutathione biosynthesis</keyword>